<evidence type="ECO:0000256" key="1">
    <source>
        <dbReference type="ARBA" id="ARBA00023002"/>
    </source>
</evidence>
<evidence type="ECO:0000313" key="4">
    <source>
        <dbReference type="EMBL" id="EQB57843.1"/>
    </source>
</evidence>
<dbReference type="Pfam" id="PF01370">
    <property type="entry name" value="Epimerase"/>
    <property type="match status" value="1"/>
</dbReference>
<feature type="domain" description="NAD-dependent epimerase/dehydratase" evidence="3">
    <location>
        <begin position="13"/>
        <end position="203"/>
    </location>
</feature>
<evidence type="ECO:0000256" key="2">
    <source>
        <dbReference type="ARBA" id="ARBA00023445"/>
    </source>
</evidence>
<comment type="caution">
    <text evidence="4">The sequence shown here is derived from an EMBL/GenBank/DDBJ whole genome shotgun (WGS) entry which is preliminary data.</text>
</comment>
<protein>
    <submittedName>
        <fullName evidence="4">NAD dependent epimerase/dehydratase</fullName>
    </submittedName>
</protein>
<dbReference type="InterPro" id="IPR001509">
    <property type="entry name" value="Epimerase_deHydtase"/>
</dbReference>
<dbReference type="PANTHER" id="PTHR10366">
    <property type="entry name" value="NAD DEPENDENT EPIMERASE/DEHYDRATASE"/>
    <property type="match status" value="1"/>
</dbReference>
<evidence type="ECO:0000313" key="5">
    <source>
        <dbReference type="Proteomes" id="UP000015530"/>
    </source>
</evidence>
<reference evidence="5" key="1">
    <citation type="journal article" date="2013" name="Mol. Plant Microbe Interact.">
        <title>Global aspects of pacC regulation of pathogenicity genes in Colletotrichum gloeosporioides as revealed by transcriptome analysis.</title>
        <authorList>
            <person name="Alkan N."/>
            <person name="Meng X."/>
            <person name="Friedlander G."/>
            <person name="Reuveni E."/>
            <person name="Sukno S."/>
            <person name="Sherman A."/>
            <person name="Thon M."/>
            <person name="Fluhr R."/>
            <person name="Prusky D."/>
        </authorList>
    </citation>
    <scope>NUCLEOTIDE SEQUENCE [LARGE SCALE GENOMIC DNA]</scope>
    <source>
        <strain evidence="5">Cg-14</strain>
    </source>
</reference>
<dbReference type="AlphaFoldDB" id="T0KZ21"/>
<name>T0KZ21_COLGC</name>
<dbReference type="EMBL" id="AMYD01000410">
    <property type="protein sequence ID" value="EQB57843.1"/>
    <property type="molecule type" value="Genomic_DNA"/>
</dbReference>
<dbReference type="OMA" id="SNTWNDS"/>
<dbReference type="Gene3D" id="3.40.50.720">
    <property type="entry name" value="NAD(P)-binding Rossmann-like Domain"/>
    <property type="match status" value="1"/>
</dbReference>
<evidence type="ECO:0000259" key="3">
    <source>
        <dbReference type="Pfam" id="PF01370"/>
    </source>
</evidence>
<dbReference type="STRING" id="1237896.T0KZ21"/>
<dbReference type="GO" id="GO:0016616">
    <property type="term" value="F:oxidoreductase activity, acting on the CH-OH group of donors, NAD or NADP as acceptor"/>
    <property type="evidence" value="ECO:0007669"/>
    <property type="project" value="TreeGrafter"/>
</dbReference>
<organism evidence="4 5">
    <name type="scientific">Colletotrichum gloeosporioides (strain Cg-14)</name>
    <name type="common">Anthracnose fungus</name>
    <name type="synonym">Glomerella cingulata</name>
    <dbReference type="NCBI Taxonomy" id="1237896"/>
    <lineage>
        <taxon>Eukaryota</taxon>
        <taxon>Fungi</taxon>
        <taxon>Dikarya</taxon>
        <taxon>Ascomycota</taxon>
        <taxon>Pezizomycotina</taxon>
        <taxon>Sordariomycetes</taxon>
        <taxon>Hypocreomycetidae</taxon>
        <taxon>Glomerellales</taxon>
        <taxon>Glomerellaceae</taxon>
        <taxon>Colletotrichum</taxon>
        <taxon>Colletotrichum gloeosporioides species complex</taxon>
    </lineage>
</organism>
<dbReference type="InterPro" id="IPR050425">
    <property type="entry name" value="NAD(P)_dehydrat-like"/>
</dbReference>
<keyword evidence="1" id="KW-0560">Oxidoreductase</keyword>
<dbReference type="OrthoDB" id="2735536at2759"/>
<dbReference type="HOGENOM" id="CLU_007383_9_2_1"/>
<proteinExistence type="inferred from homology"/>
<dbReference type="SUPFAM" id="SSF51735">
    <property type="entry name" value="NAD(P)-binding Rossmann-fold domains"/>
    <property type="match status" value="1"/>
</dbReference>
<gene>
    <name evidence="4" type="ORF">CGLO_01980</name>
</gene>
<comment type="similarity">
    <text evidence="2">Belongs to the NAD(P)-dependent epimerase/dehydratase family. Dihydroflavonol-4-reductase subfamily.</text>
</comment>
<dbReference type="Proteomes" id="UP000015530">
    <property type="component" value="Unassembled WGS sequence"/>
</dbReference>
<dbReference type="PANTHER" id="PTHR10366:SF562">
    <property type="entry name" value="ALDEHYDE REDUCTASE II (AFU_ORTHOLOGUE AFUA_1G11360)"/>
    <property type="match status" value="1"/>
</dbReference>
<dbReference type="InterPro" id="IPR036291">
    <property type="entry name" value="NAD(P)-bd_dom_sf"/>
</dbReference>
<sequence length="450" mass="50161">MAKLNALPQGSTVLVTGANGYIGSHVANTILEQGYRVRGTVRSPKPWLDELFQSKYGKDKYDSITLSNFEDEDALAKAFDGVSAVAHVASDVSFSKDPNAVIPWVVRATETVLAAAAKFPAIKRVVLTSSSSAVLIPETNKAGVRVDENTWNDSAVKSAWDPNLEEDKKPYYIYAASKTEGERAAWKWVEENKPGYVFSTVLPNCNWGEILHPEIYGSTMGWVRDVLKGDHKAFALYVPQYFVDVVDTARLHAIALLGDNVESQRIFGFAEEANRSDVFKTLRALRPDNANIPEPDENEGHDLTEVVPAKKAEQLLKDYYGRGWAGYKESLEAGIRGLITMVESAQKKSLGPEALESDDEDQRFANRVNQALRDFNHTVPLSLLAWDVMMIAGIDRVDANWQALMVFGFLVLLRVIVGDLGQWLTSLRRGFWAWLTGWRVFNRSSIDEKV</sequence>
<accession>T0KZ21</accession>